<dbReference type="Pfam" id="PF00293">
    <property type="entry name" value="NUDIX"/>
    <property type="match status" value="1"/>
</dbReference>
<evidence type="ECO:0000256" key="2">
    <source>
        <dbReference type="ARBA" id="ARBA00001946"/>
    </source>
</evidence>
<sequence>MKPEHSLDNPWTTLESKPVYSNPWISVREDQVINPGGGNGIYGVVSMKNKAIGIIPIDEEGNTWLVGQYRYPLNEYSWEIPMGGGPVELDVLESAKRELKEETGLTAAEWTKIARIHTSNSVTDEEGFIFLAEELTHGETEMEETEDIKIWKLPFPEAVKMAMNDEITDAISVAGLLKAEKILLTRRPK</sequence>
<comment type="similarity">
    <text evidence="3">Belongs to the Nudix hydrolase family. NudK subfamily.</text>
</comment>
<dbReference type="EMBL" id="JACJIQ010000001">
    <property type="protein sequence ID" value="MBA9075592.1"/>
    <property type="molecule type" value="Genomic_DNA"/>
</dbReference>
<dbReference type="Gene3D" id="3.90.79.10">
    <property type="entry name" value="Nucleoside Triphosphate Pyrophosphohydrolase"/>
    <property type="match status" value="1"/>
</dbReference>
<organism evidence="9 10">
    <name type="scientific">Rufibacter quisquiliarum</name>
    <dbReference type="NCBI Taxonomy" id="1549639"/>
    <lineage>
        <taxon>Bacteria</taxon>
        <taxon>Pseudomonadati</taxon>
        <taxon>Bacteroidota</taxon>
        <taxon>Cytophagia</taxon>
        <taxon>Cytophagales</taxon>
        <taxon>Hymenobacteraceae</taxon>
        <taxon>Rufibacter</taxon>
    </lineage>
</organism>
<evidence type="ECO:0000256" key="5">
    <source>
        <dbReference type="ARBA" id="ARBA00022801"/>
    </source>
</evidence>
<comment type="catalytic activity">
    <reaction evidence="1">
        <text>GDP-alpha-D-mannose + H2O = alpha-D-mannose 1-phosphate + GMP + 2 H(+)</text>
        <dbReference type="Rhea" id="RHEA:27978"/>
        <dbReference type="ChEBI" id="CHEBI:15377"/>
        <dbReference type="ChEBI" id="CHEBI:15378"/>
        <dbReference type="ChEBI" id="CHEBI:57527"/>
        <dbReference type="ChEBI" id="CHEBI:58115"/>
        <dbReference type="ChEBI" id="CHEBI:58409"/>
    </reaction>
</comment>
<dbReference type="AlphaFoldDB" id="A0A839G9E1"/>
<accession>A0A839G9E1</accession>
<dbReference type="GO" id="GO:0005829">
    <property type="term" value="C:cytosol"/>
    <property type="evidence" value="ECO:0007669"/>
    <property type="project" value="TreeGrafter"/>
</dbReference>
<evidence type="ECO:0000256" key="7">
    <source>
        <dbReference type="ARBA" id="ARBA00032272"/>
    </source>
</evidence>
<dbReference type="GO" id="GO:0016787">
    <property type="term" value="F:hydrolase activity"/>
    <property type="evidence" value="ECO:0007669"/>
    <property type="project" value="UniProtKB-KW"/>
</dbReference>
<dbReference type="PANTHER" id="PTHR11839:SF18">
    <property type="entry name" value="NUDIX HYDROLASE DOMAIN-CONTAINING PROTEIN"/>
    <property type="match status" value="1"/>
</dbReference>
<dbReference type="GO" id="GO:0019693">
    <property type="term" value="P:ribose phosphate metabolic process"/>
    <property type="evidence" value="ECO:0007669"/>
    <property type="project" value="TreeGrafter"/>
</dbReference>
<dbReference type="PANTHER" id="PTHR11839">
    <property type="entry name" value="UDP/ADP-SUGAR PYROPHOSPHATASE"/>
    <property type="match status" value="1"/>
</dbReference>
<evidence type="ECO:0000259" key="8">
    <source>
        <dbReference type="PROSITE" id="PS51462"/>
    </source>
</evidence>
<dbReference type="InterPro" id="IPR000086">
    <property type="entry name" value="NUDIX_hydrolase_dom"/>
</dbReference>
<name>A0A839G9E1_9BACT</name>
<dbReference type="InterPro" id="IPR015797">
    <property type="entry name" value="NUDIX_hydrolase-like_dom_sf"/>
</dbReference>
<evidence type="ECO:0000313" key="10">
    <source>
        <dbReference type="Proteomes" id="UP000563094"/>
    </source>
</evidence>
<proteinExistence type="inferred from homology"/>
<evidence type="ECO:0000256" key="6">
    <source>
        <dbReference type="ARBA" id="ARBA00032162"/>
    </source>
</evidence>
<comment type="cofactor">
    <cofactor evidence="2">
        <name>Mg(2+)</name>
        <dbReference type="ChEBI" id="CHEBI:18420"/>
    </cofactor>
</comment>
<keyword evidence="10" id="KW-1185">Reference proteome</keyword>
<dbReference type="PROSITE" id="PS51462">
    <property type="entry name" value="NUDIX"/>
    <property type="match status" value="1"/>
</dbReference>
<feature type="domain" description="Nudix hydrolase" evidence="8">
    <location>
        <begin position="47"/>
        <end position="175"/>
    </location>
</feature>
<comment type="caution">
    <text evidence="9">The sequence shown here is derived from an EMBL/GenBank/DDBJ whole genome shotgun (WGS) entry which is preliminary data.</text>
</comment>
<evidence type="ECO:0000256" key="1">
    <source>
        <dbReference type="ARBA" id="ARBA00000847"/>
    </source>
</evidence>
<gene>
    <name evidence="9" type="ORF">FHS90_000289</name>
</gene>
<dbReference type="Proteomes" id="UP000563094">
    <property type="component" value="Unassembled WGS sequence"/>
</dbReference>
<dbReference type="RefSeq" id="WP_182511288.1">
    <property type="nucleotide sequence ID" value="NZ_JACJIQ010000001.1"/>
</dbReference>
<dbReference type="SUPFAM" id="SSF55811">
    <property type="entry name" value="Nudix"/>
    <property type="match status" value="1"/>
</dbReference>
<evidence type="ECO:0000256" key="3">
    <source>
        <dbReference type="ARBA" id="ARBA00007275"/>
    </source>
</evidence>
<keyword evidence="5" id="KW-0378">Hydrolase</keyword>
<evidence type="ECO:0000256" key="4">
    <source>
        <dbReference type="ARBA" id="ARBA00016377"/>
    </source>
</evidence>
<reference evidence="9 10" key="1">
    <citation type="submission" date="2020-08" db="EMBL/GenBank/DDBJ databases">
        <title>Genomic Encyclopedia of Type Strains, Phase IV (KMG-IV): sequencing the most valuable type-strain genomes for metagenomic binning, comparative biology and taxonomic classification.</title>
        <authorList>
            <person name="Goeker M."/>
        </authorList>
    </citation>
    <scope>NUCLEOTIDE SEQUENCE [LARGE SCALE GENOMIC DNA]</scope>
    <source>
        <strain evidence="9 10">DSM 29854</strain>
    </source>
</reference>
<protein>
    <recommendedName>
        <fullName evidence="4">GDP-mannose pyrophosphatase</fullName>
    </recommendedName>
    <alternativeName>
        <fullName evidence="6">GDP-mannose hydrolase</fullName>
    </alternativeName>
    <alternativeName>
        <fullName evidence="7">GDPMK</fullName>
    </alternativeName>
</protein>
<dbReference type="CDD" id="cd24161">
    <property type="entry name" value="NUDIX_ADPRase_Ndx2"/>
    <property type="match status" value="1"/>
</dbReference>
<evidence type="ECO:0000313" key="9">
    <source>
        <dbReference type="EMBL" id="MBA9075592.1"/>
    </source>
</evidence>
<dbReference type="GO" id="GO:0006753">
    <property type="term" value="P:nucleoside phosphate metabolic process"/>
    <property type="evidence" value="ECO:0007669"/>
    <property type="project" value="TreeGrafter"/>
</dbReference>